<dbReference type="PANTHER" id="PTHR30572:SF4">
    <property type="entry name" value="ABC TRANSPORTER PERMEASE YTRF"/>
    <property type="match status" value="1"/>
</dbReference>
<feature type="transmembrane region" description="Helical" evidence="7">
    <location>
        <begin position="828"/>
        <end position="855"/>
    </location>
</feature>
<dbReference type="GO" id="GO:0022857">
    <property type="term" value="F:transmembrane transporter activity"/>
    <property type="evidence" value="ECO:0007669"/>
    <property type="project" value="TreeGrafter"/>
</dbReference>
<evidence type="ECO:0000256" key="5">
    <source>
        <dbReference type="ARBA" id="ARBA00023136"/>
    </source>
</evidence>
<feature type="transmembrane region" description="Helical" evidence="7">
    <location>
        <begin position="422"/>
        <end position="445"/>
    </location>
</feature>
<feature type="transmembrane region" description="Helical" evidence="7">
    <location>
        <begin position="875"/>
        <end position="896"/>
    </location>
</feature>
<evidence type="ECO:0000313" key="9">
    <source>
        <dbReference type="EMBL" id="NUU18757.1"/>
    </source>
</evidence>
<gene>
    <name evidence="9" type="ORF">HP550_16010</name>
</gene>
<evidence type="ECO:0000256" key="3">
    <source>
        <dbReference type="ARBA" id="ARBA00022692"/>
    </source>
</evidence>
<comment type="caution">
    <text evidence="9">The sequence shown here is derived from an EMBL/GenBank/DDBJ whole genome shotgun (WGS) entry which is preliminary data.</text>
</comment>
<evidence type="ECO:0000313" key="10">
    <source>
        <dbReference type="Proteomes" id="UP000565724"/>
    </source>
</evidence>
<feature type="transmembrane region" description="Helical" evidence="7">
    <location>
        <begin position="466"/>
        <end position="486"/>
    </location>
</feature>
<feature type="transmembrane region" description="Helical" evidence="7">
    <location>
        <begin position="541"/>
        <end position="572"/>
    </location>
</feature>
<keyword evidence="3 7" id="KW-0812">Transmembrane</keyword>
<keyword evidence="10" id="KW-1185">Reference proteome</keyword>
<dbReference type="EMBL" id="JABMCI010000068">
    <property type="protein sequence ID" value="NUU18757.1"/>
    <property type="molecule type" value="Genomic_DNA"/>
</dbReference>
<organism evidence="9 10">
    <name type="scientific">Cellulomonas humilata</name>
    <dbReference type="NCBI Taxonomy" id="144055"/>
    <lineage>
        <taxon>Bacteria</taxon>
        <taxon>Bacillati</taxon>
        <taxon>Actinomycetota</taxon>
        <taxon>Actinomycetes</taxon>
        <taxon>Micrococcales</taxon>
        <taxon>Cellulomonadaceae</taxon>
        <taxon>Cellulomonas</taxon>
    </lineage>
</organism>
<name>A0A7Y6DZ51_9CELL</name>
<dbReference type="InterPro" id="IPR050250">
    <property type="entry name" value="Macrolide_Exporter_MacB"/>
</dbReference>
<feature type="transmembrane region" description="Helical" evidence="7">
    <location>
        <begin position="346"/>
        <end position="369"/>
    </location>
</feature>
<reference evidence="9 10" key="1">
    <citation type="submission" date="2020-05" db="EMBL/GenBank/DDBJ databases">
        <title>Genome Sequencing of Type Strains.</title>
        <authorList>
            <person name="Lemaire J.F."/>
            <person name="Inderbitzin P."/>
            <person name="Gregorio O.A."/>
            <person name="Collins S.B."/>
            <person name="Wespe N."/>
            <person name="Knight-Connoni V."/>
        </authorList>
    </citation>
    <scope>NUCLEOTIDE SEQUENCE [LARGE SCALE GENOMIC DNA]</scope>
    <source>
        <strain evidence="9 10">ATCC 25174</strain>
    </source>
</reference>
<evidence type="ECO:0000256" key="1">
    <source>
        <dbReference type="ARBA" id="ARBA00004651"/>
    </source>
</evidence>
<keyword evidence="2" id="KW-1003">Cell membrane</keyword>
<dbReference type="Pfam" id="PF02687">
    <property type="entry name" value="FtsX"/>
    <property type="match status" value="1"/>
</dbReference>
<keyword evidence="5 7" id="KW-0472">Membrane</keyword>
<comment type="subcellular location">
    <subcellularLocation>
        <location evidence="1">Cell membrane</location>
        <topology evidence="1">Multi-pass membrane protein</topology>
    </subcellularLocation>
</comment>
<evidence type="ECO:0000256" key="7">
    <source>
        <dbReference type="SAM" id="Phobius"/>
    </source>
</evidence>
<feature type="domain" description="ABC3 transporter permease C-terminal" evidence="8">
    <location>
        <begin position="785"/>
        <end position="895"/>
    </location>
</feature>
<evidence type="ECO:0000256" key="4">
    <source>
        <dbReference type="ARBA" id="ARBA00022989"/>
    </source>
</evidence>
<evidence type="ECO:0000256" key="6">
    <source>
        <dbReference type="ARBA" id="ARBA00038076"/>
    </source>
</evidence>
<feature type="transmembrane region" description="Helical" evidence="7">
    <location>
        <begin position="498"/>
        <end position="520"/>
    </location>
</feature>
<dbReference type="AlphaFoldDB" id="A0A7Y6DZ51"/>
<feature type="transmembrane region" description="Helical" evidence="7">
    <location>
        <begin position="784"/>
        <end position="807"/>
    </location>
</feature>
<evidence type="ECO:0000259" key="8">
    <source>
        <dbReference type="Pfam" id="PF02687"/>
    </source>
</evidence>
<sequence>MSRRARPVRGRARPWAGAIPAGQVARQAWATRGPLALALVVVALVTFLASAAPRLLDRAATDEVRAAAGDEGGALAVTVRDGSDVRELRLGTADELSATAQLLVGNLPGEVASAVTDPVASLVGPELAAGTVGGVPVLLRFAYLAADRGDGLGARDVTDPAADAVAWVSGGPPATTIDPDDVTSGEPLPVEVGLSEQVADALGVDVGDALTVVDPDGVRIDVPVTGVFRPVDAAARVWRAAPTMVSPRTVSGPAGRVAVSALTSAASVPAARYDLPEDRLVVSYTFDVVPSRLDARSAGEAARAVRALAAAPRTLGLPAASPTVTTRLDRLLEDAQDRVESTTAQAAVVLSGVVAAALLVLVLAASLLVRRRATVLAHQRALGASLSTLAGAAAAESLALVAVGACVGLALAAVAVPGPVPWAWVVPPLVLAALIPPVLATRVGGRSTAPPPARRTGQAPGRGATLRRPLVEATVVLLAAGSLLTLRARGARSAAGSLGADLVVTAAPVLVAAAVAVLLLRLLPPVARWARRATARTRGPIALVAVARTPVAVVPVLTLVLVAAMSTVVLALQATVRSGQEAGSWATVGADAVLTATPVPGLPEDLTAAVSGAPEVLVATARVVEGTQLLGDGVDEVARLVAVDAVAEARLLAATPTPDAPGLAALVGRDARAVPALVAGVGPRVTSLTLRWEGEAIALEVVGVAPALPLTEASSSVTVVVDRAALADALGRPVPATVAWVAGPGAATVTAQAADDVVVTTRTGVLGEVRSAPTAAAFDRMLRAAGAVLAGLGIAAVALAAAAGAVDRRRALLQLRALGLPRRSGGRLVLAELVGPVLGPAVAGVLTGVALSALIVGALGLQSLTHQAGPPVLVLPWWVLGTLLGLVLAVSVVVAVERPRPGHEQLSQMMRSG</sequence>
<accession>A0A7Y6DZ51</accession>
<dbReference type="PANTHER" id="PTHR30572">
    <property type="entry name" value="MEMBRANE COMPONENT OF TRANSPORTER-RELATED"/>
    <property type="match status" value="1"/>
</dbReference>
<dbReference type="Proteomes" id="UP000565724">
    <property type="component" value="Unassembled WGS sequence"/>
</dbReference>
<evidence type="ECO:0000256" key="2">
    <source>
        <dbReference type="ARBA" id="ARBA00022475"/>
    </source>
</evidence>
<comment type="similarity">
    <text evidence="6">Belongs to the ABC-4 integral membrane protein family.</text>
</comment>
<proteinExistence type="inferred from homology"/>
<dbReference type="InterPro" id="IPR003838">
    <property type="entry name" value="ABC3_permease_C"/>
</dbReference>
<keyword evidence="4 7" id="KW-1133">Transmembrane helix</keyword>
<dbReference type="GO" id="GO:0005886">
    <property type="term" value="C:plasma membrane"/>
    <property type="evidence" value="ECO:0007669"/>
    <property type="project" value="UniProtKB-SubCell"/>
</dbReference>
<dbReference type="RefSeq" id="WP_175348673.1">
    <property type="nucleotide sequence ID" value="NZ_JABMCI010000068.1"/>
</dbReference>
<feature type="transmembrane region" description="Helical" evidence="7">
    <location>
        <begin position="389"/>
        <end position="416"/>
    </location>
</feature>
<protein>
    <recommendedName>
        <fullName evidence="8">ABC3 transporter permease C-terminal domain-containing protein</fullName>
    </recommendedName>
</protein>